<accession>A0A8H5CZ06</accession>
<keyword evidence="2" id="KW-0378">Hydrolase</keyword>
<dbReference type="PROSITE" id="PS51192">
    <property type="entry name" value="HELICASE_ATP_BIND_1"/>
    <property type="match status" value="1"/>
</dbReference>
<feature type="domain" description="Helicase C-terminal" evidence="6">
    <location>
        <begin position="1068"/>
        <end position="1231"/>
    </location>
</feature>
<protein>
    <submittedName>
        <fullName evidence="7">Uncharacterized protein</fullName>
    </submittedName>
</protein>
<dbReference type="InterPro" id="IPR014001">
    <property type="entry name" value="Helicase_ATP-bd"/>
</dbReference>
<feature type="region of interest" description="Disordered" evidence="4">
    <location>
        <begin position="244"/>
        <end position="268"/>
    </location>
</feature>
<dbReference type="InterPro" id="IPR050628">
    <property type="entry name" value="SNF2_RAD54_helicase_TF"/>
</dbReference>
<dbReference type="GO" id="GO:0005524">
    <property type="term" value="F:ATP binding"/>
    <property type="evidence" value="ECO:0007669"/>
    <property type="project" value="UniProtKB-KW"/>
</dbReference>
<dbReference type="EMBL" id="JAACJO010000014">
    <property type="protein sequence ID" value="KAF5350629.1"/>
    <property type="molecule type" value="Genomic_DNA"/>
</dbReference>
<proteinExistence type="predicted"/>
<feature type="compositionally biased region" description="Polar residues" evidence="4">
    <location>
        <begin position="296"/>
        <end position="317"/>
    </location>
</feature>
<dbReference type="GO" id="GO:0008094">
    <property type="term" value="F:ATP-dependent activity, acting on DNA"/>
    <property type="evidence" value="ECO:0007669"/>
    <property type="project" value="TreeGrafter"/>
</dbReference>
<dbReference type="InterPro" id="IPR000330">
    <property type="entry name" value="SNF2_N"/>
</dbReference>
<keyword evidence="1" id="KW-0547">Nucleotide-binding</keyword>
<feature type="region of interest" description="Disordered" evidence="4">
    <location>
        <begin position="117"/>
        <end position="138"/>
    </location>
</feature>
<dbReference type="SUPFAM" id="SSF52540">
    <property type="entry name" value="P-loop containing nucleoside triphosphate hydrolases"/>
    <property type="match status" value="2"/>
</dbReference>
<evidence type="ECO:0000259" key="5">
    <source>
        <dbReference type="PROSITE" id="PS51192"/>
    </source>
</evidence>
<dbReference type="Pfam" id="PF00176">
    <property type="entry name" value="SNF2-rel_dom"/>
    <property type="match status" value="1"/>
</dbReference>
<organism evidence="7 8">
    <name type="scientific">Leucocoprinus leucothites</name>
    <dbReference type="NCBI Taxonomy" id="201217"/>
    <lineage>
        <taxon>Eukaryota</taxon>
        <taxon>Fungi</taxon>
        <taxon>Dikarya</taxon>
        <taxon>Basidiomycota</taxon>
        <taxon>Agaricomycotina</taxon>
        <taxon>Agaricomycetes</taxon>
        <taxon>Agaricomycetidae</taxon>
        <taxon>Agaricales</taxon>
        <taxon>Agaricineae</taxon>
        <taxon>Agaricaceae</taxon>
        <taxon>Leucocoprinus</taxon>
    </lineage>
</organism>
<feature type="domain" description="Helicase ATP-binding" evidence="5">
    <location>
        <begin position="650"/>
        <end position="862"/>
    </location>
</feature>
<feature type="compositionally biased region" description="Polar residues" evidence="4">
    <location>
        <begin position="122"/>
        <end position="136"/>
    </location>
</feature>
<dbReference type="InterPro" id="IPR001650">
    <property type="entry name" value="Helicase_C-like"/>
</dbReference>
<evidence type="ECO:0000256" key="4">
    <source>
        <dbReference type="SAM" id="MobiDB-lite"/>
    </source>
</evidence>
<dbReference type="OrthoDB" id="423559at2759"/>
<feature type="region of interest" description="Disordered" evidence="4">
    <location>
        <begin position="403"/>
        <end position="500"/>
    </location>
</feature>
<feature type="compositionally biased region" description="Low complexity" evidence="4">
    <location>
        <begin position="403"/>
        <end position="436"/>
    </location>
</feature>
<dbReference type="AlphaFoldDB" id="A0A8H5CZ06"/>
<feature type="region of interest" description="Disordered" evidence="4">
    <location>
        <begin position="283"/>
        <end position="317"/>
    </location>
</feature>
<dbReference type="Gene3D" id="3.40.50.300">
    <property type="entry name" value="P-loop containing nucleotide triphosphate hydrolases"/>
    <property type="match status" value="1"/>
</dbReference>
<dbReference type="InterPro" id="IPR049730">
    <property type="entry name" value="SNF2/RAD54-like_C"/>
</dbReference>
<reference evidence="7 8" key="1">
    <citation type="journal article" date="2020" name="ISME J.">
        <title>Uncovering the hidden diversity of litter-decomposition mechanisms in mushroom-forming fungi.</title>
        <authorList>
            <person name="Floudas D."/>
            <person name="Bentzer J."/>
            <person name="Ahren D."/>
            <person name="Johansson T."/>
            <person name="Persson P."/>
            <person name="Tunlid A."/>
        </authorList>
    </citation>
    <scope>NUCLEOTIDE SEQUENCE [LARGE SCALE GENOMIC DNA]</scope>
    <source>
        <strain evidence="7 8">CBS 146.42</strain>
    </source>
</reference>
<dbReference type="CDD" id="cd23948">
    <property type="entry name" value="FAD_synthase"/>
    <property type="match status" value="1"/>
</dbReference>
<dbReference type="InterPro" id="IPR014729">
    <property type="entry name" value="Rossmann-like_a/b/a_fold"/>
</dbReference>
<dbReference type="CDD" id="cd18793">
    <property type="entry name" value="SF2_C_SNF"/>
    <property type="match status" value="1"/>
</dbReference>
<evidence type="ECO:0000256" key="2">
    <source>
        <dbReference type="ARBA" id="ARBA00022801"/>
    </source>
</evidence>
<dbReference type="InterPro" id="IPR038718">
    <property type="entry name" value="SNF2-like_sf"/>
</dbReference>
<dbReference type="Gene3D" id="3.40.50.620">
    <property type="entry name" value="HUPs"/>
    <property type="match status" value="1"/>
</dbReference>
<feature type="compositionally biased region" description="Polar residues" evidence="4">
    <location>
        <begin position="468"/>
        <end position="483"/>
    </location>
</feature>
<feature type="compositionally biased region" description="Acidic residues" evidence="4">
    <location>
        <begin position="437"/>
        <end position="451"/>
    </location>
</feature>
<evidence type="ECO:0000313" key="8">
    <source>
        <dbReference type="Proteomes" id="UP000559027"/>
    </source>
</evidence>
<evidence type="ECO:0000256" key="3">
    <source>
        <dbReference type="ARBA" id="ARBA00022840"/>
    </source>
</evidence>
<dbReference type="SUPFAM" id="SSF52402">
    <property type="entry name" value="Adenine nucleotide alpha hydrolases-like"/>
    <property type="match status" value="1"/>
</dbReference>
<dbReference type="Pfam" id="PF00271">
    <property type="entry name" value="Helicase_C"/>
    <property type="match status" value="1"/>
</dbReference>
<dbReference type="SMART" id="SM00487">
    <property type="entry name" value="DEXDc"/>
    <property type="match status" value="1"/>
</dbReference>
<dbReference type="GO" id="GO:0005634">
    <property type="term" value="C:nucleus"/>
    <property type="evidence" value="ECO:0007669"/>
    <property type="project" value="TreeGrafter"/>
</dbReference>
<evidence type="ECO:0000256" key="1">
    <source>
        <dbReference type="ARBA" id="ARBA00022741"/>
    </source>
</evidence>
<keyword evidence="3" id="KW-0067">ATP-binding</keyword>
<evidence type="ECO:0000313" key="7">
    <source>
        <dbReference type="EMBL" id="KAF5350629.1"/>
    </source>
</evidence>
<dbReference type="GO" id="GO:0016787">
    <property type="term" value="F:hydrolase activity"/>
    <property type="evidence" value="ECO:0007669"/>
    <property type="project" value="UniProtKB-KW"/>
</dbReference>
<name>A0A8H5CZ06_9AGAR</name>
<dbReference type="GO" id="GO:0006281">
    <property type="term" value="P:DNA repair"/>
    <property type="evidence" value="ECO:0007669"/>
    <property type="project" value="TreeGrafter"/>
</dbReference>
<dbReference type="InterPro" id="IPR027417">
    <property type="entry name" value="P-loop_NTPase"/>
</dbReference>
<dbReference type="Gene3D" id="3.40.50.10810">
    <property type="entry name" value="Tandem AAA-ATPase domain"/>
    <property type="match status" value="1"/>
</dbReference>
<evidence type="ECO:0000259" key="6">
    <source>
        <dbReference type="PROSITE" id="PS51194"/>
    </source>
</evidence>
<dbReference type="CDD" id="cd18008">
    <property type="entry name" value="DEXDc_SHPRH-like"/>
    <property type="match status" value="1"/>
</dbReference>
<gene>
    <name evidence="7" type="ORF">D9756_008694</name>
</gene>
<dbReference type="Proteomes" id="UP000559027">
    <property type="component" value="Unassembled WGS sequence"/>
</dbReference>
<sequence length="1248" mass="138299">MDCNKISEEVYGLAESGHPLAPLVKEALQVIDQCLDTHGLEGTSLSFNGGKDCTVLLHLYAGALARRLLPGQQPQPIKAIYIPVPSPFSDLELFIDETTKAYRLDLYSCRPSPSFPVESVPTPASTPSISTNNGNSHAFKPQAVGGAKGGEGMRQALQTYKELFPQITAILIGTRRTDPHGARLSHRNMTDPGWPQFERVNPIIDWSYGNVWTFLRHLKVPYCSLYDQGYTSLGSTYNTFPNPALLIPDDNSNTPSPDDEPRTPLSAASIVSPTSVLTEFMSNTHTTPSADDEPLSPTSTLSSCMAKTHTVPNGSLPRTLTSEIQRSLHIDLSSNKSVNKSKSSYLPAYELKDGSLERCGRGAAPAFMPDAQMFFPLGRKEQQPKTQPKNNVLSPETISIGSTVSTASTASTTSTASSSTSSVAPAVRRSRPVVYSSEEEDEDEEHFEEAQENLNGNSDSEIEILSKAPSSELRQSAITQKSVQLPKPTTPSRPLQPFNGVNRAQPAPGGAFTSYKPHSLPQGVTAIPIHIPSNKDLPNSGSPLKPATFDYERTKNMQPTFNTIQYQPQQPRAPVASQPVYIPTAGVSELNEYMTPGETERALKDLISGNINDDEVTEVDPEDKNVEDFKPGIKLLDHQAVGRNWMATRESPEEKRFGGILADDMGLGKTIQTLARIVDNPATKDDRDDGWSATTLVVCPLSLVGQWADEIKKMTKLTVLKHHGNARTTDPQALRRHNVVVTTYDVVKSEYAVFVPEAKDESKKSKAKASLGDSDSDSEEAEHFGRTVKKLTASSSKKKDALFNVKWWRIVLDEAHTIKNHKTKGAIACCELKGRFKWCLTGTPLQNSVDELYSLLKFLHIRPWHEFDKFNYDVAQPIKKGVRAGTAMKRLQVILKQIMLRRRKDDTLNGKRLIELPKRTVEIVSCPFDGSERAFYTSLETKMDETLEKLMSSDKGNKYISVLLLLLRLRQGLKACNHPLLVTKDYKKDLEAVDSHASKQDPQADADDLATAFGQLGVTRKCQMCMMELNPRNAGEGKWSGHCVTCVPLAEKAELAELERPTSAKIRKILELLQNIEDRSNGEEKTIIFSQFTSMLDLIMPFLKEKGIRFSRYDGSMSPVDREAALSKIKNDPNVRVILISFKAGSTGLNLTACNNVILVDLWWNPALEDQAFDRAHRFGQKRDVNIYKLKIDETVEERILLLQDKKRALAQAALSGDKLKNLKLGMDDLLALFRHNARDDSDDDEGW</sequence>
<dbReference type="PANTHER" id="PTHR45626:SF14">
    <property type="entry name" value="ATP-DEPENDENT DNA HELICASE (EUROFUNG)"/>
    <property type="match status" value="1"/>
</dbReference>
<dbReference type="PROSITE" id="PS51194">
    <property type="entry name" value="HELICASE_CTER"/>
    <property type="match status" value="1"/>
</dbReference>
<dbReference type="Pfam" id="PF01507">
    <property type="entry name" value="PAPS_reduct"/>
    <property type="match status" value="1"/>
</dbReference>
<dbReference type="PANTHER" id="PTHR45626">
    <property type="entry name" value="TRANSCRIPTION TERMINATION FACTOR 2-RELATED"/>
    <property type="match status" value="1"/>
</dbReference>
<comment type="caution">
    <text evidence="7">The sequence shown here is derived from an EMBL/GenBank/DDBJ whole genome shotgun (WGS) entry which is preliminary data.</text>
</comment>
<dbReference type="InterPro" id="IPR002500">
    <property type="entry name" value="PAPS_reduct_dom"/>
</dbReference>
<keyword evidence="8" id="KW-1185">Reference proteome</keyword>
<dbReference type="SMART" id="SM00490">
    <property type="entry name" value="HELICc"/>
    <property type="match status" value="1"/>
</dbReference>